<keyword evidence="4" id="KW-0812">Transmembrane</keyword>
<dbReference type="Pfam" id="PF02705">
    <property type="entry name" value="K_trans"/>
    <property type="match status" value="1"/>
</dbReference>
<evidence type="ECO:0000313" key="7">
    <source>
        <dbReference type="Proteomes" id="UP000015453"/>
    </source>
</evidence>
<dbReference type="GO" id="GO:0015079">
    <property type="term" value="F:potassium ion transmembrane transporter activity"/>
    <property type="evidence" value="ECO:0007669"/>
    <property type="project" value="InterPro"/>
</dbReference>
<dbReference type="PANTHER" id="PTHR30540">
    <property type="entry name" value="OSMOTIC STRESS POTASSIUM TRANSPORTER"/>
    <property type="match status" value="1"/>
</dbReference>
<comment type="subcellular location">
    <subcellularLocation>
        <location evidence="1">Cell membrane</location>
        <topology evidence="1">Multi-pass membrane protein</topology>
    </subcellularLocation>
</comment>
<dbReference type="InterPro" id="IPR003855">
    <property type="entry name" value="K+_transporter"/>
</dbReference>
<feature type="transmembrane region" description="Helical" evidence="4">
    <location>
        <begin position="234"/>
        <end position="252"/>
    </location>
</feature>
<feature type="transmembrane region" description="Helical" evidence="4">
    <location>
        <begin position="259"/>
        <end position="281"/>
    </location>
</feature>
<evidence type="ECO:0000313" key="6">
    <source>
        <dbReference type="EMBL" id="EPS64338.1"/>
    </source>
</evidence>
<evidence type="ECO:0000259" key="5">
    <source>
        <dbReference type="Pfam" id="PF02705"/>
    </source>
</evidence>
<feature type="domain" description="K+ potassium transporter integral membrane" evidence="5">
    <location>
        <begin position="66"/>
        <end position="337"/>
    </location>
</feature>
<feature type="transmembrane region" description="Helical" evidence="4">
    <location>
        <begin position="191"/>
        <end position="214"/>
    </location>
</feature>
<name>S8DMY9_9LAMI</name>
<sequence>KSMHQIGISPEEGIHGLAPQNTHDTDQQSRETSAQAPQFQQSHSWNKRNLTSKFNLANIPTSILLVYQSFGVVYGDLSTSPLYVYRNIFYERLQHHQNPETVLGAFSLIFWTLTLIPLLKYVFIVLSADDNGEGGPFALYSLLCRHGKFSLLPNQQAADEELSAYKYGVPSRSPSSVLIKRFIEKNKRTQTALLLVVLIGAGMVIGDGVITPAMAVLSSISGLQEARTKLTPGGIRAIAVAILVGLFALQHIGTHKVGFLFAPVVILWLISIFIIGIYNIIKWDPKVFYALSPTYIVKFFAHTKKDGWISLGGVLLCITGTEAMFADLGHFSARSVR</sequence>
<feature type="transmembrane region" description="Helical" evidence="4">
    <location>
        <begin position="102"/>
        <end position="123"/>
    </location>
</feature>
<keyword evidence="4" id="KW-1133">Transmembrane helix</keyword>
<gene>
    <name evidence="6" type="ORF">M569_10443</name>
</gene>
<feature type="compositionally biased region" description="Polar residues" evidence="3">
    <location>
        <begin position="30"/>
        <end position="43"/>
    </location>
</feature>
<dbReference type="PANTHER" id="PTHR30540:SF83">
    <property type="entry name" value="K+ POTASSIUM TRANSPORTER"/>
    <property type="match status" value="1"/>
</dbReference>
<comment type="similarity">
    <text evidence="2">Belongs to the HAK/KUP transporter (TC 2.A.72.3) family.</text>
</comment>
<feature type="non-terminal residue" evidence="6">
    <location>
        <position position="1"/>
    </location>
</feature>
<dbReference type="InterPro" id="IPR053951">
    <property type="entry name" value="K_trans_N"/>
</dbReference>
<feature type="region of interest" description="Disordered" evidence="3">
    <location>
        <begin position="1"/>
        <end position="43"/>
    </location>
</feature>
<reference evidence="6 7" key="1">
    <citation type="journal article" date="2013" name="BMC Genomics">
        <title>The miniature genome of a carnivorous plant Genlisea aurea contains a low number of genes and short non-coding sequences.</title>
        <authorList>
            <person name="Leushkin E.V."/>
            <person name="Sutormin R.A."/>
            <person name="Nabieva E.R."/>
            <person name="Penin A.A."/>
            <person name="Kondrashov A.S."/>
            <person name="Logacheva M.D."/>
        </authorList>
    </citation>
    <scope>NUCLEOTIDE SEQUENCE [LARGE SCALE GENOMIC DNA]</scope>
</reference>
<feature type="transmembrane region" description="Helical" evidence="4">
    <location>
        <begin position="308"/>
        <end position="328"/>
    </location>
</feature>
<dbReference type="GO" id="GO:0005886">
    <property type="term" value="C:plasma membrane"/>
    <property type="evidence" value="ECO:0007669"/>
    <property type="project" value="UniProtKB-SubCell"/>
</dbReference>
<dbReference type="EMBL" id="AUSU01004899">
    <property type="protein sequence ID" value="EPS64338.1"/>
    <property type="molecule type" value="Genomic_DNA"/>
</dbReference>
<organism evidence="6 7">
    <name type="scientific">Genlisea aurea</name>
    <dbReference type="NCBI Taxonomy" id="192259"/>
    <lineage>
        <taxon>Eukaryota</taxon>
        <taxon>Viridiplantae</taxon>
        <taxon>Streptophyta</taxon>
        <taxon>Embryophyta</taxon>
        <taxon>Tracheophyta</taxon>
        <taxon>Spermatophyta</taxon>
        <taxon>Magnoliopsida</taxon>
        <taxon>eudicotyledons</taxon>
        <taxon>Gunneridae</taxon>
        <taxon>Pentapetalae</taxon>
        <taxon>asterids</taxon>
        <taxon>lamiids</taxon>
        <taxon>Lamiales</taxon>
        <taxon>Lentibulariaceae</taxon>
        <taxon>Genlisea</taxon>
    </lineage>
</organism>
<dbReference type="Proteomes" id="UP000015453">
    <property type="component" value="Unassembled WGS sequence"/>
</dbReference>
<feature type="transmembrane region" description="Helical" evidence="4">
    <location>
        <begin position="56"/>
        <end position="75"/>
    </location>
</feature>
<protein>
    <recommendedName>
        <fullName evidence="5">K+ potassium transporter integral membrane domain-containing protein</fullName>
    </recommendedName>
</protein>
<accession>S8DMY9</accession>
<evidence type="ECO:0000256" key="3">
    <source>
        <dbReference type="SAM" id="MobiDB-lite"/>
    </source>
</evidence>
<feature type="non-terminal residue" evidence="6">
    <location>
        <position position="337"/>
    </location>
</feature>
<evidence type="ECO:0000256" key="1">
    <source>
        <dbReference type="ARBA" id="ARBA00004651"/>
    </source>
</evidence>
<evidence type="ECO:0000256" key="2">
    <source>
        <dbReference type="ARBA" id="ARBA00008440"/>
    </source>
</evidence>
<dbReference type="AlphaFoldDB" id="S8DMY9"/>
<dbReference type="OrthoDB" id="504708at2759"/>
<evidence type="ECO:0000256" key="4">
    <source>
        <dbReference type="SAM" id="Phobius"/>
    </source>
</evidence>
<keyword evidence="7" id="KW-1185">Reference proteome</keyword>
<comment type="caution">
    <text evidence="6">The sequence shown here is derived from an EMBL/GenBank/DDBJ whole genome shotgun (WGS) entry which is preliminary data.</text>
</comment>
<keyword evidence="4" id="KW-0472">Membrane</keyword>
<proteinExistence type="inferred from homology"/>